<keyword evidence="1" id="KW-0812">Transmembrane</keyword>
<sequence length="123" mass="13349">MKSIASPQTAAKPVSWWALLPGIFLFLSFWSLFFSEWLTIGIVADPATIGSYSFGSEAMLAEGGQHYRTAETYATSALLAWVLLLPAGLAFVQAMRRRTPVRALLAYGILSVTLAVLPLLNSL</sequence>
<gene>
    <name evidence="2" type="ORF">IC231_11705</name>
</gene>
<keyword evidence="1" id="KW-1133">Transmembrane helix</keyword>
<feature type="transmembrane region" description="Helical" evidence="1">
    <location>
        <begin position="73"/>
        <end position="92"/>
    </location>
</feature>
<proteinExistence type="predicted"/>
<keyword evidence="1" id="KW-0472">Membrane</keyword>
<name>A0ABR8JFP6_9BACT</name>
<dbReference type="EMBL" id="JACWZZ010000002">
    <property type="protein sequence ID" value="MBD2715703.1"/>
    <property type="molecule type" value="Genomic_DNA"/>
</dbReference>
<feature type="transmembrane region" description="Helical" evidence="1">
    <location>
        <begin position="104"/>
        <end position="120"/>
    </location>
</feature>
<evidence type="ECO:0000256" key="1">
    <source>
        <dbReference type="SAM" id="Phobius"/>
    </source>
</evidence>
<dbReference type="RefSeq" id="WP_190784676.1">
    <property type="nucleotide sequence ID" value="NZ_JACWZZ010000002.1"/>
</dbReference>
<evidence type="ECO:0000313" key="3">
    <source>
        <dbReference type="Proteomes" id="UP000642468"/>
    </source>
</evidence>
<organism evidence="2 3">
    <name type="scientific">Hymenobacter duratus</name>
    <dbReference type="NCBI Taxonomy" id="2771356"/>
    <lineage>
        <taxon>Bacteria</taxon>
        <taxon>Pseudomonadati</taxon>
        <taxon>Bacteroidota</taxon>
        <taxon>Cytophagia</taxon>
        <taxon>Cytophagales</taxon>
        <taxon>Hymenobacteraceae</taxon>
        <taxon>Hymenobacter</taxon>
    </lineage>
</organism>
<accession>A0ABR8JFP6</accession>
<protein>
    <submittedName>
        <fullName evidence="2">Uncharacterized protein</fullName>
    </submittedName>
</protein>
<reference evidence="2 3" key="1">
    <citation type="submission" date="2020-09" db="EMBL/GenBank/DDBJ databases">
        <authorList>
            <person name="Kim M.K."/>
        </authorList>
    </citation>
    <scope>NUCLEOTIDE SEQUENCE [LARGE SCALE GENOMIC DNA]</scope>
    <source>
        <strain evidence="2 3">BT646</strain>
    </source>
</reference>
<comment type="caution">
    <text evidence="2">The sequence shown here is derived from an EMBL/GenBank/DDBJ whole genome shotgun (WGS) entry which is preliminary data.</text>
</comment>
<dbReference type="Proteomes" id="UP000642468">
    <property type="component" value="Unassembled WGS sequence"/>
</dbReference>
<feature type="transmembrane region" description="Helical" evidence="1">
    <location>
        <begin position="14"/>
        <end position="33"/>
    </location>
</feature>
<evidence type="ECO:0000313" key="2">
    <source>
        <dbReference type="EMBL" id="MBD2715703.1"/>
    </source>
</evidence>
<keyword evidence="3" id="KW-1185">Reference proteome</keyword>